<accession>Q0I529</accession>
<gene>
    <name evidence="1" type="ordered locus">HS_1653</name>
</gene>
<sequence length="132" mass="14933">MLSACSIQGIFEKQDVSTQFEIVKQRRVIEKHKTSQGIPDGEFSGSDSSYGRTFKTFVKHGYIDKYFDIYHPNGKLHSHTVLVDGIAQGWSFGYTPEGILRTKLLYKDGAVIEIILLDEKGNVIQHIKQKEG</sequence>
<dbReference type="AlphaFoldDB" id="Q0I529"/>
<dbReference type="SUPFAM" id="SSF82185">
    <property type="entry name" value="Histone H3 K4-specific methyltransferase SET7/9 N-terminal domain"/>
    <property type="match status" value="1"/>
</dbReference>
<name>Q0I529_HISS1</name>
<reference evidence="1" key="1">
    <citation type="submission" date="2006-08" db="EMBL/GenBank/DDBJ databases">
        <title>Complete genome sequence of Haemophilus somnus 129PT.</title>
        <authorList>
            <person name="Copeland A."/>
            <person name="Lucas S."/>
            <person name="Lapidus A."/>
            <person name="Barry K."/>
            <person name="Glavina del Rio T."/>
            <person name="Hammon N."/>
            <person name="Dalin E."/>
            <person name="Tice H."/>
            <person name="Pitluck S."/>
            <person name="Brettin T.S."/>
            <person name="Bruce D."/>
            <person name="Challacombe J.F."/>
            <person name="Chertkov O."/>
            <person name="Detter J.C."/>
            <person name="Gilna P."/>
            <person name="Han S."/>
            <person name="Misra M."/>
            <person name="Tapia R."/>
            <person name="Thayer N.N."/>
            <person name="Xie G."/>
            <person name="Inzana T.J."/>
            <person name="Duncan A.J."/>
            <person name="Siddaramppa S."/>
            <person name="Richardson P."/>
        </authorList>
    </citation>
    <scope>NUCLEOTIDE SEQUENCE</scope>
    <source>
        <strain evidence="1">129PT</strain>
    </source>
</reference>
<evidence type="ECO:0000313" key="1">
    <source>
        <dbReference type="EMBL" id="ABI25921.1"/>
    </source>
</evidence>
<dbReference type="KEGG" id="hso:HS_1653"/>
<organism evidence="1">
    <name type="scientific">Histophilus somni (strain 129Pt)</name>
    <name type="common">Haemophilus somnus</name>
    <dbReference type="NCBI Taxonomy" id="205914"/>
    <lineage>
        <taxon>Bacteria</taxon>
        <taxon>Pseudomonadati</taxon>
        <taxon>Pseudomonadota</taxon>
        <taxon>Gammaproteobacteria</taxon>
        <taxon>Pasteurellales</taxon>
        <taxon>Pasteurellaceae</taxon>
        <taxon>Histophilus</taxon>
    </lineage>
</organism>
<dbReference type="eggNOG" id="COG2849">
    <property type="taxonomic scope" value="Bacteria"/>
</dbReference>
<proteinExistence type="predicted"/>
<dbReference type="EMBL" id="CP000436">
    <property type="protein sequence ID" value="ABI25921.1"/>
    <property type="molecule type" value="Genomic_DNA"/>
</dbReference>
<dbReference type="HOGENOM" id="CLU_1813161_0_0_6"/>
<protein>
    <submittedName>
        <fullName evidence="1">Uncharacterized protein</fullName>
    </submittedName>
</protein>